<keyword evidence="1" id="KW-0812">Transmembrane</keyword>
<evidence type="ECO:0000259" key="2">
    <source>
        <dbReference type="Pfam" id="PF05425"/>
    </source>
</evidence>
<keyword evidence="4" id="KW-1185">Reference proteome</keyword>
<evidence type="ECO:0000313" key="4">
    <source>
        <dbReference type="Proteomes" id="UP000199397"/>
    </source>
</evidence>
<dbReference type="RefSeq" id="WP_093067914.1">
    <property type="nucleotide sequence ID" value="NZ_FNQP01000009.1"/>
</dbReference>
<evidence type="ECO:0000256" key="1">
    <source>
        <dbReference type="SAM" id="Phobius"/>
    </source>
</evidence>
<dbReference type="Pfam" id="PF05425">
    <property type="entry name" value="CopD"/>
    <property type="match status" value="1"/>
</dbReference>
<gene>
    <name evidence="3" type="ORF">SAMN05660964_01908</name>
</gene>
<organism evidence="3 4">
    <name type="scientific">Thiothrix caldifontis</name>
    <dbReference type="NCBI Taxonomy" id="525918"/>
    <lineage>
        <taxon>Bacteria</taxon>
        <taxon>Pseudomonadati</taxon>
        <taxon>Pseudomonadota</taxon>
        <taxon>Gammaproteobacteria</taxon>
        <taxon>Thiotrichales</taxon>
        <taxon>Thiotrichaceae</taxon>
        <taxon>Thiothrix</taxon>
    </lineage>
</organism>
<dbReference type="Proteomes" id="UP000199397">
    <property type="component" value="Unassembled WGS sequence"/>
</dbReference>
<keyword evidence="1" id="KW-1133">Transmembrane helix</keyword>
<accession>A0A1H4C8M5</accession>
<dbReference type="STRING" id="525918.SAMN05660964_01908"/>
<reference evidence="3 4" key="1">
    <citation type="submission" date="2016-10" db="EMBL/GenBank/DDBJ databases">
        <authorList>
            <person name="de Groot N.N."/>
        </authorList>
    </citation>
    <scope>NUCLEOTIDE SEQUENCE [LARGE SCALE GENOMIC DNA]</scope>
    <source>
        <strain evidence="3 4">DSM 21228</strain>
    </source>
</reference>
<feature type="transmembrane region" description="Helical" evidence="1">
    <location>
        <begin position="46"/>
        <end position="69"/>
    </location>
</feature>
<sequence length="152" mass="16641">MSIALALHVLAVVIWVGGMFFAYMALRPVAATILEPPQRLTLWNGVFGRFFPWVWAAIITILASGYWMLLGPFGGFANAPVFVHIMNGLGLIMMLIFFHVYFAPYQKLRKAVAAQSWPDGGKALAQIRVLVGINTLIGVITTLVAAGGKYFL</sequence>
<keyword evidence="1" id="KW-0472">Membrane</keyword>
<proteinExistence type="predicted"/>
<dbReference type="InterPro" id="IPR008457">
    <property type="entry name" value="Cu-R_CopD_dom"/>
</dbReference>
<evidence type="ECO:0000313" key="3">
    <source>
        <dbReference type="EMBL" id="SEA56703.1"/>
    </source>
</evidence>
<feature type="transmembrane region" description="Helical" evidence="1">
    <location>
        <begin position="123"/>
        <end position="146"/>
    </location>
</feature>
<dbReference type="AlphaFoldDB" id="A0A1H4C8M5"/>
<feature type="domain" description="Copper resistance protein D" evidence="2">
    <location>
        <begin position="46"/>
        <end position="146"/>
    </location>
</feature>
<dbReference type="EMBL" id="FNQP01000009">
    <property type="protein sequence ID" value="SEA56703.1"/>
    <property type="molecule type" value="Genomic_DNA"/>
</dbReference>
<name>A0A1H4C8M5_9GAMM</name>
<dbReference type="OrthoDB" id="8419862at2"/>
<feature type="transmembrane region" description="Helical" evidence="1">
    <location>
        <begin position="6"/>
        <end position="26"/>
    </location>
</feature>
<feature type="transmembrane region" description="Helical" evidence="1">
    <location>
        <begin position="81"/>
        <end position="102"/>
    </location>
</feature>
<protein>
    <submittedName>
        <fullName evidence="3">Uncharacterized membrane protein</fullName>
    </submittedName>
</protein>
<dbReference type="GO" id="GO:0016020">
    <property type="term" value="C:membrane"/>
    <property type="evidence" value="ECO:0007669"/>
    <property type="project" value="InterPro"/>
</dbReference>